<dbReference type="Gene3D" id="1.20.58.1910">
    <property type="match status" value="1"/>
</dbReference>
<organism evidence="2 3">
    <name type="scientific">Streptococcus pluranimalium</name>
    <dbReference type="NCBI Taxonomy" id="82348"/>
    <lineage>
        <taxon>Bacteria</taxon>
        <taxon>Bacillati</taxon>
        <taxon>Bacillota</taxon>
        <taxon>Bacilli</taxon>
        <taxon>Lactobacillales</taxon>
        <taxon>Streptococcaceae</taxon>
        <taxon>Streptococcus</taxon>
    </lineage>
</organism>
<reference evidence="2 3" key="1">
    <citation type="submission" date="2017-12" db="EMBL/GenBank/DDBJ databases">
        <authorList>
            <person name="Hurst M.R.H."/>
        </authorList>
    </citation>
    <scope>NUCLEOTIDE SEQUENCE [LARGE SCALE GENOMIC DNA]</scope>
    <source>
        <strain evidence="2 3">TH11417</strain>
    </source>
</reference>
<dbReference type="PROSITE" id="PS51831">
    <property type="entry name" value="HD"/>
    <property type="match status" value="1"/>
</dbReference>
<dbReference type="CDD" id="cd00077">
    <property type="entry name" value="HDc"/>
    <property type="match status" value="1"/>
</dbReference>
<dbReference type="OrthoDB" id="9797344at2"/>
<evidence type="ECO:0000313" key="2">
    <source>
        <dbReference type="EMBL" id="AUW97029.1"/>
    </source>
</evidence>
<dbReference type="PANTHER" id="PTHR33594:SF1">
    <property type="entry name" value="HD_PDEASE DOMAIN-CONTAINING PROTEIN"/>
    <property type="match status" value="1"/>
</dbReference>
<dbReference type="KEGG" id="splr:C0J00_07830"/>
<dbReference type="Gene3D" id="1.10.472.50">
    <property type="entry name" value="HD-domain/PDEase-like"/>
    <property type="match status" value="1"/>
</dbReference>
<dbReference type="InterPro" id="IPR003607">
    <property type="entry name" value="HD/PDEase_dom"/>
</dbReference>
<dbReference type="GeneID" id="98393814"/>
<dbReference type="Pfam" id="PF01966">
    <property type="entry name" value="HD"/>
    <property type="match status" value="1"/>
</dbReference>
<proteinExistence type="predicted"/>
<protein>
    <submittedName>
        <fullName evidence="2">Phosphohydrolase</fullName>
    </submittedName>
</protein>
<reference evidence="2 3" key="2">
    <citation type="submission" date="2018-02" db="EMBL/GenBank/DDBJ databases">
        <title>Whole genome sequencing analysis of Streptococcus pluranimalium isolated from cattle infected mastitis in China.</title>
        <authorList>
            <person name="Zhang J.-R."/>
            <person name="Hu G.-Z."/>
        </authorList>
    </citation>
    <scope>NUCLEOTIDE SEQUENCE [LARGE SCALE GENOMIC DNA]</scope>
    <source>
        <strain evidence="2 3">TH11417</strain>
    </source>
</reference>
<evidence type="ECO:0000313" key="3">
    <source>
        <dbReference type="Proteomes" id="UP000238956"/>
    </source>
</evidence>
<gene>
    <name evidence="2" type="ORF">C0J00_07830</name>
</gene>
<keyword evidence="3" id="KW-1185">Reference proteome</keyword>
<accession>A0A2L0D608</accession>
<keyword evidence="2" id="KW-0378">Hydrolase</keyword>
<dbReference type="PANTHER" id="PTHR33594">
    <property type="entry name" value="SUPERFAMILY HYDROLASE, PUTATIVE (AFU_ORTHOLOGUE AFUA_1G03035)-RELATED"/>
    <property type="match status" value="1"/>
</dbReference>
<dbReference type="SMART" id="SM00471">
    <property type="entry name" value="HDc"/>
    <property type="match status" value="1"/>
</dbReference>
<dbReference type="RefSeq" id="WP_104968350.1">
    <property type="nucleotide sequence ID" value="NZ_CP025536.1"/>
</dbReference>
<feature type="domain" description="HD" evidence="1">
    <location>
        <begin position="26"/>
        <end position="128"/>
    </location>
</feature>
<dbReference type="GO" id="GO:0016787">
    <property type="term" value="F:hydrolase activity"/>
    <property type="evidence" value="ECO:0007669"/>
    <property type="project" value="UniProtKB-KW"/>
</dbReference>
<dbReference type="Proteomes" id="UP000238956">
    <property type="component" value="Chromosome"/>
</dbReference>
<dbReference type="InterPro" id="IPR006674">
    <property type="entry name" value="HD_domain"/>
</dbReference>
<sequence length="216" mass="24411">MTQQTIIREAEVFVKSILGDDSSGHDWWHIDRVRNLALRIAREENANLFICELAALLHDIADDKLNESDYLGVKRVSDWLSDNDVSESEKSSVLDIILNMSFKAGLNKDKVLSLEGQIVQDADRLDAIGAIGISRTMAYAGSKGNLIHVPGTKIRKEMTLEEYRQQESTAIAHFYEKLLLLKDSMNTATAKSLAENRHSFMETFLNEFYAEWDGTL</sequence>
<dbReference type="EMBL" id="CP025536">
    <property type="protein sequence ID" value="AUW97029.1"/>
    <property type="molecule type" value="Genomic_DNA"/>
</dbReference>
<dbReference type="SUPFAM" id="SSF109604">
    <property type="entry name" value="HD-domain/PDEase-like"/>
    <property type="match status" value="1"/>
</dbReference>
<evidence type="ECO:0000259" key="1">
    <source>
        <dbReference type="PROSITE" id="PS51831"/>
    </source>
</evidence>
<dbReference type="AlphaFoldDB" id="A0A2L0D608"/>
<name>A0A2L0D608_9STRE</name>